<sequence length="117" mass="12468">MSMFDSRSGAERRTSPRLSTNRSGKLLCGAFAWDCVIRDVSDGGARVQMLAGSSPPVSAQLVDLVGGLAHDVKVAWRKDRELGLIFLRSTDLRGLAPAGVQTAKRIWAAAQSRADAG</sequence>
<protein>
    <submittedName>
        <fullName evidence="3">PilZ domain-containing protein</fullName>
    </submittedName>
</protein>
<dbReference type="EMBL" id="JADWOX010000001">
    <property type="protein sequence ID" value="MBI1682258.1"/>
    <property type="molecule type" value="Genomic_DNA"/>
</dbReference>
<accession>A0ABS0SU76</accession>
<evidence type="ECO:0000259" key="2">
    <source>
        <dbReference type="Pfam" id="PF07238"/>
    </source>
</evidence>
<proteinExistence type="predicted"/>
<evidence type="ECO:0000256" key="1">
    <source>
        <dbReference type="SAM" id="MobiDB-lite"/>
    </source>
</evidence>
<comment type="caution">
    <text evidence="3">The sequence shown here is derived from an EMBL/GenBank/DDBJ whole genome shotgun (WGS) entry which is preliminary data.</text>
</comment>
<feature type="domain" description="PilZ" evidence="2">
    <location>
        <begin position="11"/>
        <end position="88"/>
    </location>
</feature>
<gene>
    <name evidence="3" type="ORF">I4Q42_01100</name>
</gene>
<organism evidence="3 4">
    <name type="scientific">Caulobacter hibisci</name>
    <dbReference type="NCBI Taxonomy" id="2035993"/>
    <lineage>
        <taxon>Bacteria</taxon>
        <taxon>Pseudomonadati</taxon>
        <taxon>Pseudomonadota</taxon>
        <taxon>Alphaproteobacteria</taxon>
        <taxon>Caulobacterales</taxon>
        <taxon>Caulobacteraceae</taxon>
        <taxon>Caulobacter</taxon>
    </lineage>
</organism>
<name>A0ABS0SU76_9CAUL</name>
<dbReference type="Pfam" id="PF07238">
    <property type="entry name" value="PilZ"/>
    <property type="match status" value="1"/>
</dbReference>
<dbReference type="Proteomes" id="UP000639859">
    <property type="component" value="Unassembled WGS sequence"/>
</dbReference>
<dbReference type="InterPro" id="IPR009875">
    <property type="entry name" value="PilZ_domain"/>
</dbReference>
<dbReference type="SUPFAM" id="SSF141371">
    <property type="entry name" value="PilZ domain-like"/>
    <property type="match status" value="1"/>
</dbReference>
<evidence type="ECO:0000313" key="4">
    <source>
        <dbReference type="Proteomes" id="UP000639859"/>
    </source>
</evidence>
<feature type="region of interest" description="Disordered" evidence="1">
    <location>
        <begin position="1"/>
        <end position="22"/>
    </location>
</feature>
<dbReference type="Gene3D" id="2.40.10.220">
    <property type="entry name" value="predicted glycosyltransferase like domains"/>
    <property type="match status" value="1"/>
</dbReference>
<evidence type="ECO:0000313" key="3">
    <source>
        <dbReference type="EMBL" id="MBI1682258.1"/>
    </source>
</evidence>
<reference evidence="3 4" key="1">
    <citation type="submission" date="2020-11" db="EMBL/GenBank/DDBJ databases">
        <title>genome sequence of strain KACC 18849.</title>
        <authorList>
            <person name="Gao J."/>
            <person name="Zhang X."/>
        </authorList>
    </citation>
    <scope>NUCLEOTIDE SEQUENCE [LARGE SCALE GENOMIC DNA]</scope>
    <source>
        <strain evidence="3 4">KACC 18849</strain>
    </source>
</reference>
<keyword evidence="4" id="KW-1185">Reference proteome</keyword>